<dbReference type="GO" id="GO:0005654">
    <property type="term" value="C:nucleoplasm"/>
    <property type="evidence" value="ECO:0007669"/>
    <property type="project" value="UniProtKB-SubCell"/>
</dbReference>
<name>A0ABD2ZC27_9GENT</name>
<evidence type="ECO:0000256" key="3">
    <source>
        <dbReference type="ARBA" id="ARBA00023242"/>
    </source>
</evidence>
<evidence type="ECO:0000313" key="7">
    <source>
        <dbReference type="EMBL" id="KAL3515917.1"/>
    </source>
</evidence>
<keyword evidence="2 4" id="KW-0694">RNA-binding</keyword>
<dbReference type="GO" id="GO:0003723">
    <property type="term" value="F:RNA binding"/>
    <property type="evidence" value="ECO:0007669"/>
    <property type="project" value="UniProtKB-UniRule"/>
</dbReference>
<dbReference type="EMBL" id="JBJUIK010000010">
    <property type="protein sequence ID" value="KAL3515917.1"/>
    <property type="molecule type" value="Genomic_DNA"/>
</dbReference>
<dbReference type="Gene3D" id="3.30.70.330">
    <property type="match status" value="1"/>
</dbReference>
<keyword evidence="3" id="KW-0539">Nucleus</keyword>
<dbReference type="PANTHER" id="PTHR13798">
    <property type="entry name" value="RNA BINDING MOTIF RBM PROTEIN -RELATED"/>
    <property type="match status" value="1"/>
</dbReference>
<protein>
    <recommendedName>
        <fullName evidence="6">RRM domain-containing protein</fullName>
    </recommendedName>
</protein>
<dbReference type="PANTHER" id="PTHR13798:SF11">
    <property type="entry name" value="RNA-BINDING PROTEIN 7-RELATED"/>
    <property type="match status" value="1"/>
</dbReference>
<accession>A0ABD2ZC27</accession>
<dbReference type="SMART" id="SM00360">
    <property type="entry name" value="RRM"/>
    <property type="match status" value="1"/>
</dbReference>
<dbReference type="InterPro" id="IPR000504">
    <property type="entry name" value="RRM_dom"/>
</dbReference>
<dbReference type="InterPro" id="IPR012677">
    <property type="entry name" value="Nucleotide-bd_a/b_plait_sf"/>
</dbReference>
<evidence type="ECO:0000256" key="5">
    <source>
        <dbReference type="SAM" id="MobiDB-lite"/>
    </source>
</evidence>
<evidence type="ECO:0000259" key="6">
    <source>
        <dbReference type="PROSITE" id="PS50102"/>
    </source>
</evidence>
<evidence type="ECO:0000256" key="1">
    <source>
        <dbReference type="ARBA" id="ARBA00004642"/>
    </source>
</evidence>
<gene>
    <name evidence="7" type="ORF">ACH5RR_022819</name>
</gene>
<comment type="caution">
    <text evidence="7">The sequence shown here is derived from an EMBL/GenBank/DDBJ whole genome shotgun (WGS) entry which is preliminary data.</text>
</comment>
<feature type="compositionally biased region" description="Polar residues" evidence="5">
    <location>
        <begin position="107"/>
        <end position="116"/>
    </location>
</feature>
<comment type="subcellular location">
    <subcellularLocation>
        <location evidence="1">Nucleus</location>
        <location evidence="1">Nucleoplasm</location>
    </subcellularLocation>
</comment>
<evidence type="ECO:0000256" key="2">
    <source>
        <dbReference type="ARBA" id="ARBA00022884"/>
    </source>
</evidence>
<keyword evidence="8" id="KW-1185">Reference proteome</keyword>
<feature type="domain" description="RRM" evidence="6">
    <location>
        <begin position="8"/>
        <end position="87"/>
    </location>
</feature>
<evidence type="ECO:0000256" key="4">
    <source>
        <dbReference type="PROSITE-ProRule" id="PRU00176"/>
    </source>
</evidence>
<evidence type="ECO:0000313" key="8">
    <source>
        <dbReference type="Proteomes" id="UP001630127"/>
    </source>
</evidence>
<reference evidence="7 8" key="1">
    <citation type="submission" date="2024-11" db="EMBL/GenBank/DDBJ databases">
        <title>A near-complete genome assembly of Cinchona calisaya.</title>
        <authorList>
            <person name="Lian D.C."/>
            <person name="Zhao X.W."/>
            <person name="Wei L."/>
        </authorList>
    </citation>
    <scope>NUCLEOTIDE SEQUENCE [LARGE SCALE GENOMIC DNA]</scope>
    <source>
        <tissue evidence="7">Nenye</tissue>
    </source>
</reference>
<dbReference type="Pfam" id="PF00076">
    <property type="entry name" value="RRM_1"/>
    <property type="match status" value="1"/>
</dbReference>
<dbReference type="AlphaFoldDB" id="A0ABD2ZC27"/>
<feature type="region of interest" description="Disordered" evidence="5">
    <location>
        <begin position="94"/>
        <end position="116"/>
    </location>
</feature>
<dbReference type="InterPro" id="IPR035979">
    <property type="entry name" value="RBD_domain_sf"/>
</dbReference>
<sequence>MAENNDSCTVYVGNLDEKVKERVIYDILIQAGRLANLYIPKDKETDKPRGFAFAEYETEEAAEYAVKLFSGLVTLYNRTLKFSIAGQHQHKHLGRPNLLDHNRNESRTNSATLTSSIKPQKTKSAVACNQEKYLRKSGIVHRNPNHNFTRLATTCRVQKHQKVSYNEDCPNNVYNSHYYGNKSNYDYGRRVIRTAIMDHSINCSRLGRCVTGNSSSYYAPY</sequence>
<organism evidence="7 8">
    <name type="scientific">Cinchona calisaya</name>
    <dbReference type="NCBI Taxonomy" id="153742"/>
    <lineage>
        <taxon>Eukaryota</taxon>
        <taxon>Viridiplantae</taxon>
        <taxon>Streptophyta</taxon>
        <taxon>Embryophyta</taxon>
        <taxon>Tracheophyta</taxon>
        <taxon>Spermatophyta</taxon>
        <taxon>Magnoliopsida</taxon>
        <taxon>eudicotyledons</taxon>
        <taxon>Gunneridae</taxon>
        <taxon>Pentapetalae</taxon>
        <taxon>asterids</taxon>
        <taxon>lamiids</taxon>
        <taxon>Gentianales</taxon>
        <taxon>Rubiaceae</taxon>
        <taxon>Cinchonoideae</taxon>
        <taxon>Cinchoneae</taxon>
        <taxon>Cinchona</taxon>
    </lineage>
</organism>
<dbReference type="SUPFAM" id="SSF54928">
    <property type="entry name" value="RNA-binding domain, RBD"/>
    <property type="match status" value="1"/>
</dbReference>
<dbReference type="InterPro" id="IPR052285">
    <property type="entry name" value="NEXT_complex_subunit"/>
</dbReference>
<dbReference type="PROSITE" id="PS50102">
    <property type="entry name" value="RRM"/>
    <property type="match status" value="1"/>
</dbReference>
<proteinExistence type="predicted"/>
<dbReference type="Proteomes" id="UP001630127">
    <property type="component" value="Unassembled WGS sequence"/>
</dbReference>